<evidence type="ECO:0000313" key="3">
    <source>
        <dbReference type="EMBL" id="QQP49918.1"/>
    </source>
</evidence>
<sequence length="138" mass="15994">MKALLGYGYFDLLPELETKKPHFNTAIVLTFLTNLSIIVLMGTLETKRNHTQHGHRAKIRHKPLYYCTLLKKDLDPRVPLNIFMSRVSARSDHIDEGAPNVSSPPPIIEEEDETRQGKYNDWNHTTRPLPFEKFDPKQ</sequence>
<evidence type="ECO:0000256" key="2">
    <source>
        <dbReference type="SAM" id="Phobius"/>
    </source>
</evidence>
<name>A0A7T8HH10_CALRO</name>
<feature type="region of interest" description="Disordered" evidence="1">
    <location>
        <begin position="93"/>
        <end position="138"/>
    </location>
</feature>
<keyword evidence="2" id="KW-0812">Transmembrane</keyword>
<keyword evidence="2" id="KW-0472">Membrane</keyword>
<proteinExistence type="predicted"/>
<keyword evidence="4" id="KW-1185">Reference proteome</keyword>
<evidence type="ECO:0000313" key="4">
    <source>
        <dbReference type="Proteomes" id="UP000595437"/>
    </source>
</evidence>
<feature type="transmembrane region" description="Helical" evidence="2">
    <location>
        <begin position="23"/>
        <end position="44"/>
    </location>
</feature>
<organism evidence="3 4">
    <name type="scientific">Caligus rogercresseyi</name>
    <name type="common">Sea louse</name>
    <dbReference type="NCBI Taxonomy" id="217165"/>
    <lineage>
        <taxon>Eukaryota</taxon>
        <taxon>Metazoa</taxon>
        <taxon>Ecdysozoa</taxon>
        <taxon>Arthropoda</taxon>
        <taxon>Crustacea</taxon>
        <taxon>Multicrustacea</taxon>
        <taxon>Hexanauplia</taxon>
        <taxon>Copepoda</taxon>
        <taxon>Siphonostomatoida</taxon>
        <taxon>Caligidae</taxon>
        <taxon>Caligus</taxon>
    </lineage>
</organism>
<gene>
    <name evidence="3" type="ORF">FKW44_010745</name>
</gene>
<evidence type="ECO:0000256" key="1">
    <source>
        <dbReference type="SAM" id="MobiDB-lite"/>
    </source>
</evidence>
<dbReference type="AlphaFoldDB" id="A0A7T8HH10"/>
<protein>
    <submittedName>
        <fullName evidence="3">Uncharacterized protein</fullName>
    </submittedName>
</protein>
<dbReference type="EMBL" id="CP045896">
    <property type="protein sequence ID" value="QQP49918.1"/>
    <property type="molecule type" value="Genomic_DNA"/>
</dbReference>
<keyword evidence="2" id="KW-1133">Transmembrane helix</keyword>
<reference evidence="4" key="1">
    <citation type="submission" date="2021-01" db="EMBL/GenBank/DDBJ databases">
        <title>Caligus Genome Assembly.</title>
        <authorList>
            <person name="Gallardo-Escarate C."/>
        </authorList>
    </citation>
    <scope>NUCLEOTIDE SEQUENCE [LARGE SCALE GENOMIC DNA]</scope>
</reference>
<accession>A0A7T8HH10</accession>
<dbReference type="Proteomes" id="UP000595437">
    <property type="component" value="Chromosome 7"/>
</dbReference>